<dbReference type="InterPro" id="IPR029000">
    <property type="entry name" value="Cyclophilin-like_dom_sf"/>
</dbReference>
<dbReference type="PANTHER" id="PTHR34698">
    <property type="entry name" value="5-OXOPROLINASE SUBUNIT B"/>
    <property type="match status" value="1"/>
</dbReference>
<evidence type="ECO:0000313" key="5">
    <source>
        <dbReference type="EMBL" id="UOE42663.1"/>
    </source>
</evidence>
<dbReference type="SMART" id="SM00796">
    <property type="entry name" value="AHS1"/>
    <property type="match status" value="1"/>
</dbReference>
<dbReference type="InterPro" id="IPR003833">
    <property type="entry name" value="CT_C_D"/>
</dbReference>
<dbReference type="Gene3D" id="3.30.1360.40">
    <property type="match status" value="1"/>
</dbReference>
<feature type="domain" description="Carboxyltransferase" evidence="4">
    <location>
        <begin position="3"/>
        <end position="205"/>
    </location>
</feature>
<evidence type="ECO:0000256" key="1">
    <source>
        <dbReference type="ARBA" id="ARBA00022741"/>
    </source>
</evidence>
<sequence>MTRRILPSGEHALLVECADLPEVLALHDALAADRPAGLVELVPAARTVLVVIDPLRLPLESAERWIRRTVAGAAAAAAARGGADAPEPASPAPLVVPVVYDGPDLADTAASLGVSADDLVARHTSTPWRVAFIGFAPGFGYLVGDGWPFEVPRLASPRTRVPAGSVGLAGAFTGAYPRETPGGWRLIGRTDLALWDPSAPDPVLLVPGRPVRFERVGP</sequence>
<protein>
    <submittedName>
        <fullName evidence="5">Allophanate hydrolase subunit 1</fullName>
    </submittedName>
</protein>
<name>A0ABY4BTX6_9MICO</name>
<dbReference type="InterPro" id="IPR010016">
    <property type="entry name" value="PxpB"/>
</dbReference>
<dbReference type="RefSeq" id="WP_243553595.1">
    <property type="nucleotide sequence ID" value="NZ_CP094528.1"/>
</dbReference>
<evidence type="ECO:0000313" key="6">
    <source>
        <dbReference type="Proteomes" id="UP000832097"/>
    </source>
</evidence>
<evidence type="ECO:0000256" key="2">
    <source>
        <dbReference type="ARBA" id="ARBA00022801"/>
    </source>
</evidence>
<keyword evidence="1" id="KW-0547">Nucleotide-binding</keyword>
<dbReference type="Pfam" id="PF02682">
    <property type="entry name" value="CT_C_D"/>
    <property type="match status" value="1"/>
</dbReference>
<keyword evidence="2 5" id="KW-0378">Hydrolase</keyword>
<dbReference type="Proteomes" id="UP000832097">
    <property type="component" value="Chromosome"/>
</dbReference>
<keyword evidence="6" id="KW-1185">Reference proteome</keyword>
<gene>
    <name evidence="5" type="ORF">MTO99_10695</name>
</gene>
<dbReference type="Gene3D" id="2.40.100.10">
    <property type="entry name" value="Cyclophilin-like"/>
    <property type="match status" value="1"/>
</dbReference>
<keyword evidence="3" id="KW-0067">ATP-binding</keyword>
<dbReference type="PANTHER" id="PTHR34698:SF2">
    <property type="entry name" value="5-OXOPROLINASE SUBUNIT B"/>
    <property type="match status" value="1"/>
</dbReference>
<proteinExistence type="predicted"/>
<organism evidence="5 6">
    <name type="scientific">Agromyces larvae</name>
    <dbReference type="NCBI Taxonomy" id="2929802"/>
    <lineage>
        <taxon>Bacteria</taxon>
        <taxon>Bacillati</taxon>
        <taxon>Actinomycetota</taxon>
        <taxon>Actinomycetes</taxon>
        <taxon>Micrococcales</taxon>
        <taxon>Microbacteriaceae</taxon>
        <taxon>Agromyces</taxon>
    </lineage>
</organism>
<dbReference type="SUPFAM" id="SSF50891">
    <property type="entry name" value="Cyclophilin-like"/>
    <property type="match status" value="1"/>
</dbReference>
<evidence type="ECO:0000256" key="3">
    <source>
        <dbReference type="ARBA" id="ARBA00022840"/>
    </source>
</evidence>
<dbReference type="GO" id="GO:0016787">
    <property type="term" value="F:hydrolase activity"/>
    <property type="evidence" value="ECO:0007669"/>
    <property type="project" value="UniProtKB-KW"/>
</dbReference>
<dbReference type="SUPFAM" id="SSF160467">
    <property type="entry name" value="PH0987 N-terminal domain-like"/>
    <property type="match status" value="1"/>
</dbReference>
<reference evidence="5 6" key="1">
    <citation type="submission" date="2022-03" db="EMBL/GenBank/DDBJ databases">
        <title>Mucilaginibacter sp. isolated from the gut of Protaetia brevitarsis seulensis larvae.</title>
        <authorList>
            <person name="Won M."/>
            <person name="Kim S.-J."/>
            <person name="Kwon S.-W."/>
        </authorList>
    </citation>
    <scope>NUCLEOTIDE SEQUENCE [LARGE SCALE GENOMIC DNA]</scope>
    <source>
        <strain evidence="5 6">CFWR-12</strain>
    </source>
</reference>
<accession>A0ABY4BTX6</accession>
<evidence type="ECO:0000259" key="4">
    <source>
        <dbReference type="SMART" id="SM00796"/>
    </source>
</evidence>
<dbReference type="EMBL" id="CP094528">
    <property type="protein sequence ID" value="UOE42663.1"/>
    <property type="molecule type" value="Genomic_DNA"/>
</dbReference>